<dbReference type="RefSeq" id="WP_153728820.1">
    <property type="nucleotide sequence ID" value="NZ_WJNH01000007.1"/>
</dbReference>
<evidence type="ECO:0000313" key="3">
    <source>
        <dbReference type="EMBL" id="MRG86916.1"/>
    </source>
</evidence>
<sequence length="71" mass="8484">MFATIPWWVAVMIGFIIFSGYMAFRAMRAEMKLEREYIEKEGQVYMERIEEARRRKEDGQSEEKNEVQSVG</sequence>
<dbReference type="Proteomes" id="UP000480185">
    <property type="component" value="Unassembled WGS sequence"/>
</dbReference>
<name>A0A6G1X7N2_9BACI</name>
<proteinExistence type="predicted"/>
<comment type="caution">
    <text evidence="3">The sequence shown here is derived from an EMBL/GenBank/DDBJ whole genome shotgun (WGS) entry which is preliminary data.</text>
</comment>
<gene>
    <name evidence="3" type="ORF">GH754_11410</name>
</gene>
<dbReference type="EMBL" id="WJNH01000007">
    <property type="protein sequence ID" value="MRG86916.1"/>
    <property type="molecule type" value="Genomic_DNA"/>
</dbReference>
<feature type="transmembrane region" description="Helical" evidence="2">
    <location>
        <begin position="6"/>
        <end position="24"/>
    </location>
</feature>
<evidence type="ECO:0000256" key="2">
    <source>
        <dbReference type="SAM" id="Phobius"/>
    </source>
</evidence>
<evidence type="ECO:0000256" key="1">
    <source>
        <dbReference type="SAM" id="MobiDB-lite"/>
    </source>
</evidence>
<dbReference type="AlphaFoldDB" id="A0A6G1X7N2"/>
<keyword evidence="2" id="KW-0472">Membrane</keyword>
<reference evidence="3 4" key="1">
    <citation type="submission" date="2019-11" db="EMBL/GenBank/DDBJ databases">
        <authorList>
            <person name="Li J."/>
        </authorList>
    </citation>
    <scope>NUCLEOTIDE SEQUENCE [LARGE SCALE GENOMIC DNA]</scope>
    <source>
        <strain evidence="3 4">J4</strain>
    </source>
</reference>
<keyword evidence="4" id="KW-1185">Reference proteome</keyword>
<organism evidence="3 4">
    <name type="scientific">Salinibacillus xinjiangensis</name>
    <dbReference type="NCBI Taxonomy" id="1229268"/>
    <lineage>
        <taxon>Bacteria</taxon>
        <taxon>Bacillati</taxon>
        <taxon>Bacillota</taxon>
        <taxon>Bacilli</taxon>
        <taxon>Bacillales</taxon>
        <taxon>Bacillaceae</taxon>
        <taxon>Salinibacillus</taxon>
    </lineage>
</organism>
<dbReference type="OrthoDB" id="2454520at2"/>
<accession>A0A6G1X7N2</accession>
<keyword evidence="2" id="KW-0812">Transmembrane</keyword>
<evidence type="ECO:0000313" key="4">
    <source>
        <dbReference type="Proteomes" id="UP000480185"/>
    </source>
</evidence>
<feature type="region of interest" description="Disordered" evidence="1">
    <location>
        <begin position="52"/>
        <end position="71"/>
    </location>
</feature>
<dbReference type="InterPro" id="IPR025428">
    <property type="entry name" value="Spore_YhaL"/>
</dbReference>
<keyword evidence="2" id="KW-1133">Transmembrane helix</keyword>
<dbReference type="Pfam" id="PF14147">
    <property type="entry name" value="Spore_YhaL"/>
    <property type="match status" value="1"/>
</dbReference>
<protein>
    <submittedName>
        <fullName evidence="3">SigE-dependent sporulation protein</fullName>
    </submittedName>
</protein>